<dbReference type="GO" id="GO:0004519">
    <property type="term" value="F:endonuclease activity"/>
    <property type="evidence" value="ECO:0007669"/>
    <property type="project" value="UniProtKB-KW"/>
</dbReference>
<gene>
    <name evidence="3" type="ordered locus">FI9785_1115</name>
</gene>
<keyword evidence="3" id="KW-0378">Hydrolase</keyword>
<feature type="domain" description="Helicase ATP-binding" evidence="2">
    <location>
        <begin position="308"/>
        <end position="463"/>
    </location>
</feature>
<dbReference type="Pfam" id="PF07669">
    <property type="entry name" value="Eco57I"/>
    <property type="match status" value="1"/>
</dbReference>
<keyword evidence="3" id="KW-0255">Endonuclease</keyword>
<dbReference type="Gene3D" id="3.40.50.300">
    <property type="entry name" value="P-loop containing nucleotide triphosphate hydrolases"/>
    <property type="match status" value="2"/>
</dbReference>
<proteinExistence type="predicted"/>
<dbReference type="GO" id="GO:0003677">
    <property type="term" value="F:DNA binding"/>
    <property type="evidence" value="ECO:0007669"/>
    <property type="project" value="InterPro"/>
</dbReference>
<accession>D0R4G6</accession>
<keyword evidence="4" id="KW-1185">Reference proteome</keyword>
<reference evidence="3 4" key="1">
    <citation type="journal article" date="2009" name="J. Bacteriol.">
        <title>Complete genome sequence of Lactobacillus johnsonii FI9785, a competitive exclusion agent against pathogens in poultry.</title>
        <authorList>
            <person name="Wegmann U."/>
            <person name="Overweg K."/>
            <person name="Horn N."/>
            <person name="Goesmann A."/>
            <person name="Narbad A."/>
            <person name="Gasson M.J."/>
            <person name="Shearman C."/>
        </authorList>
    </citation>
    <scope>NUCLEOTIDE SEQUENCE [LARGE SCALE GENOMIC DNA]</scope>
    <source>
        <strain evidence="3 4">FI9785</strain>
    </source>
</reference>
<dbReference type="Pfam" id="PF13643">
    <property type="entry name" value="DUF4145"/>
    <property type="match status" value="1"/>
</dbReference>
<dbReference type="InterPro" id="IPR027417">
    <property type="entry name" value="P-loop_NTPase"/>
</dbReference>
<evidence type="ECO:0000313" key="3">
    <source>
        <dbReference type="EMBL" id="CAX66979.1"/>
    </source>
</evidence>
<dbReference type="InterPro" id="IPR011639">
    <property type="entry name" value="MethylTrfase_TaqI-like_dom"/>
</dbReference>
<name>D0R4G6_LACJF</name>
<dbReference type="EMBL" id="FN298497">
    <property type="protein sequence ID" value="CAX66979.1"/>
    <property type="molecule type" value="Genomic_DNA"/>
</dbReference>
<dbReference type="Pfam" id="PF04851">
    <property type="entry name" value="ResIII"/>
    <property type="match status" value="1"/>
</dbReference>
<dbReference type="SUPFAM" id="SSF53335">
    <property type="entry name" value="S-adenosyl-L-methionine-dependent methyltransferases"/>
    <property type="match status" value="1"/>
</dbReference>
<dbReference type="GO" id="GO:0009007">
    <property type="term" value="F:site-specific DNA-methyltransferase (adenine-specific) activity"/>
    <property type="evidence" value="ECO:0007669"/>
    <property type="project" value="UniProtKB-EC"/>
</dbReference>
<evidence type="ECO:0000313" key="4">
    <source>
        <dbReference type="Proteomes" id="UP000002627"/>
    </source>
</evidence>
<dbReference type="PANTHER" id="PTHR47396:SF1">
    <property type="entry name" value="ATP-DEPENDENT HELICASE IRC3-RELATED"/>
    <property type="match status" value="1"/>
</dbReference>
<dbReference type="Proteomes" id="UP000002627">
    <property type="component" value="Chromosome"/>
</dbReference>
<evidence type="ECO:0000256" key="1">
    <source>
        <dbReference type="SAM" id="MobiDB-lite"/>
    </source>
</evidence>
<keyword evidence="3" id="KW-0540">Nuclease</keyword>
<dbReference type="InterPro" id="IPR025285">
    <property type="entry name" value="DUF4145"/>
</dbReference>
<dbReference type="HOGENOM" id="CLU_005929_0_0_9"/>
<dbReference type="InterPro" id="IPR029063">
    <property type="entry name" value="SAM-dependent_MTases_sf"/>
</dbReference>
<dbReference type="SMART" id="SM00487">
    <property type="entry name" value="DEXDc"/>
    <property type="match status" value="1"/>
</dbReference>
<dbReference type="RefSeq" id="WP_012846261.1">
    <property type="nucleotide sequence ID" value="NC_013504.1"/>
</dbReference>
<dbReference type="InterPro" id="IPR014001">
    <property type="entry name" value="Helicase_ATP-bd"/>
</dbReference>
<dbReference type="GO" id="GO:0032259">
    <property type="term" value="P:methylation"/>
    <property type="evidence" value="ECO:0007669"/>
    <property type="project" value="InterPro"/>
</dbReference>
<dbReference type="KEGG" id="ljf:FI9785_1115"/>
<sequence length="1471" mass="169520">MSNFDFLDKDVLTKQYYKRAAEAEMSYAMGLYSNVLVSARAVAENIAKEIADSNYLVVDERETFDSVLKRLKSGQYIDKYALQFFYDVKNIGNVAAHTLSDNSQEDALTALRRLYSLCVWFVDSYYDENIDATDFQEPKKEDVLYQTTTQPLSNAEKNLIYIQTADNSSGKFSVYEGNQKVGKTTITDLAENNSDNSPYLRNWAKKRIDQYMKTSGIPVNLEWAELAYRKSDGLWFTDHDVHRVLERSGIKHSHNLSGNEWFETDLETAKKAIKAVKEGKDTLDKVEEDLEEQIVLRPEQQRAVDKTKEGFKSGKKMLWNAKMRFGKTLTALELIKEQKYKKVLIMTHRPVVDGGWFKDFKKIGMPNAGYVYGSKNRGHENVNELEKLNQPYVYFASIQDLGGSEVVGGKVSDKNRELFAVDWDLVIVDEAHEGTQTELTQNILNLVVKKHTKELDLSGTPFNILSDYDEDHVFTWDYTMEQEAKENWDKDHPNEVNPYAPLPKVSMFTFEMNKHFKDPRFNREGLGKYTFNFKEFFRTDKEGKFVYESDVKKFLDNITNPGTANYPFSTREFRNRLRHTLWVLPGIREANALENLLKKHPVFGIEYNVINVVRNDRSDSDLGTDNDVDAERKEIAKADKAGKKTITLTVRKLTTGATVPEWTGVLFLSNTNSAMQYLQAAFRAQTPYSSPDFGKKENCYIFDFAPDRALTVMAESTSLATGVGKIQTKEQKARMAKLMNFLPILGESNQQMKPYKVDKLLAQLKRAYAEKAVRTGFDDDSIYSDQLFLVDDIDLKEFDKLVGIVGTNNKKRELSKIDINHQGLNEEEYNKAEKARKKKPKERSKEEQEEINKLKELKKQRKTMISILRGISIRIPMMIYGMDIKFDEDVSIKKFVDNIDDVSWAEFMPKGITKELFNKFVKYYDADVFIEAGKIIRRQVKELDKADPLERVEKIADIFSTFRNPDKETVLTPWRVVNMHLGKTIGGLSFFDKDYQYSYEDGNIVRRWIDTEYTNKIFNENAHILEINSKTGLYPLYVATSLYWKEFNKLNDQTAGKFGFEDELMIWQKILRENIFLVAKTPMAKEIAKRTLTGYHKDWDINAEYVENIVEDSKADIDKEAKKIEGIFGNMKFDVVIGNPPYQQEVGGTRSSQRSIYHLFIKLGVKLADITTLITPARFLSDAGDTPTTFNREILNDPHFKVVLFEKNATKIFPQTDIKGGIAISLYDKNKNFEPIKLYIPFTELKGIYKKVLSDVTEKGSLTDIIYPANKFNLISLYKYYPSDKKKVSSNGKERRLQSNIFKLDAFHLQQNKHDIAICGVVKNKRTIRYIDQDIIDFNFRNNINGYKVIIPKSNGSGTLGEQVSSPMVGLPMLGYTYTFIGVGNFKKKETAENCMKYIKTKFARAILGILKTTQDNTPEKWKLIPLQDFTSSSDINWSKSISEIDRELYHKYNLSAEEIKFIESRIQPMD</sequence>
<protein>
    <submittedName>
        <fullName evidence="3">Type IV restriction endonuclease</fullName>
    </submittedName>
</protein>
<dbReference type="GO" id="GO:0005524">
    <property type="term" value="F:ATP binding"/>
    <property type="evidence" value="ECO:0007669"/>
    <property type="project" value="InterPro"/>
</dbReference>
<organism evidence="3 4">
    <name type="scientific">Lactobacillus johnsonii (strain FI9785)</name>
    <dbReference type="NCBI Taxonomy" id="633699"/>
    <lineage>
        <taxon>Bacteria</taxon>
        <taxon>Bacillati</taxon>
        <taxon>Bacillota</taxon>
        <taxon>Bacilli</taxon>
        <taxon>Lactobacillales</taxon>
        <taxon>Lactobacillaceae</taxon>
        <taxon>Lactobacillus</taxon>
    </lineage>
</organism>
<evidence type="ECO:0000259" key="2">
    <source>
        <dbReference type="PROSITE" id="PS51192"/>
    </source>
</evidence>
<dbReference type="InterPro" id="IPR050742">
    <property type="entry name" value="Helicase_Restrict-Modif_Enz"/>
</dbReference>
<dbReference type="Gene3D" id="3.40.50.150">
    <property type="entry name" value="Vaccinia Virus protein VP39"/>
    <property type="match status" value="1"/>
</dbReference>
<dbReference type="PROSITE" id="PS51192">
    <property type="entry name" value="HELICASE_ATP_BIND_1"/>
    <property type="match status" value="1"/>
</dbReference>
<dbReference type="GO" id="GO:0006304">
    <property type="term" value="P:DNA modification"/>
    <property type="evidence" value="ECO:0007669"/>
    <property type="project" value="InterPro"/>
</dbReference>
<dbReference type="PROSITE" id="PS00092">
    <property type="entry name" value="N6_MTASE"/>
    <property type="match status" value="1"/>
</dbReference>
<dbReference type="InterPro" id="IPR006935">
    <property type="entry name" value="Helicase/UvrB_N"/>
</dbReference>
<feature type="region of interest" description="Disordered" evidence="1">
    <location>
        <begin position="829"/>
        <end position="849"/>
    </location>
</feature>
<dbReference type="PANTHER" id="PTHR47396">
    <property type="entry name" value="TYPE I RESTRICTION ENZYME ECOKI R PROTEIN"/>
    <property type="match status" value="1"/>
</dbReference>
<dbReference type="REBASE" id="22847">
    <property type="entry name" value="LjoFORF1115P"/>
</dbReference>
<dbReference type="InterPro" id="IPR002052">
    <property type="entry name" value="DNA_methylase_N6_adenine_CS"/>
</dbReference>
<dbReference type="SUPFAM" id="SSF52540">
    <property type="entry name" value="P-loop containing nucleoside triphosphate hydrolases"/>
    <property type="match status" value="2"/>
</dbReference>
<dbReference type="GO" id="GO:0016787">
    <property type="term" value="F:hydrolase activity"/>
    <property type="evidence" value="ECO:0007669"/>
    <property type="project" value="InterPro"/>
</dbReference>
<dbReference type="GO" id="GO:0005829">
    <property type="term" value="C:cytosol"/>
    <property type="evidence" value="ECO:0007669"/>
    <property type="project" value="TreeGrafter"/>
</dbReference>